<dbReference type="AlphaFoldDB" id="A0A0S3TAR7"/>
<organism evidence="2 3">
    <name type="scientific">Vigna angularis var. angularis</name>
    <dbReference type="NCBI Taxonomy" id="157739"/>
    <lineage>
        <taxon>Eukaryota</taxon>
        <taxon>Viridiplantae</taxon>
        <taxon>Streptophyta</taxon>
        <taxon>Embryophyta</taxon>
        <taxon>Tracheophyta</taxon>
        <taxon>Spermatophyta</taxon>
        <taxon>Magnoliopsida</taxon>
        <taxon>eudicotyledons</taxon>
        <taxon>Gunneridae</taxon>
        <taxon>Pentapetalae</taxon>
        <taxon>rosids</taxon>
        <taxon>fabids</taxon>
        <taxon>Fabales</taxon>
        <taxon>Fabaceae</taxon>
        <taxon>Papilionoideae</taxon>
        <taxon>50 kb inversion clade</taxon>
        <taxon>NPAAA clade</taxon>
        <taxon>indigoferoid/millettioid clade</taxon>
        <taxon>Phaseoleae</taxon>
        <taxon>Vigna</taxon>
    </lineage>
</organism>
<dbReference type="EMBL" id="AP015044">
    <property type="protein sequence ID" value="BAU02312.1"/>
    <property type="molecule type" value="Genomic_DNA"/>
</dbReference>
<gene>
    <name evidence="2" type="primary">Vigan.11G181200</name>
    <name evidence="2" type="ORF">VIGAN_11181200</name>
</gene>
<feature type="region of interest" description="Disordered" evidence="1">
    <location>
        <begin position="24"/>
        <end position="50"/>
    </location>
</feature>
<sequence>MRDVHGYGGDSRFFIATPATTPRMQLSHVHKKRVQQLVQRSKGRSTSSCRRRALSRLGKVFTPNTLKKAAAPVMSSKMKRKPTSKLVHTEERSSCTSTHPPFSLSVHHHPTKLQVQQRSSQQ</sequence>
<dbReference type="Proteomes" id="UP000291084">
    <property type="component" value="Chromosome 11"/>
</dbReference>
<evidence type="ECO:0000313" key="2">
    <source>
        <dbReference type="EMBL" id="BAU02312.1"/>
    </source>
</evidence>
<evidence type="ECO:0000313" key="3">
    <source>
        <dbReference type="Proteomes" id="UP000291084"/>
    </source>
</evidence>
<protein>
    <submittedName>
        <fullName evidence="2">Uncharacterized protein</fullName>
    </submittedName>
</protein>
<proteinExistence type="predicted"/>
<keyword evidence="3" id="KW-1185">Reference proteome</keyword>
<feature type="region of interest" description="Disordered" evidence="1">
    <location>
        <begin position="68"/>
        <end position="122"/>
    </location>
</feature>
<accession>A0A0S3TAR7</accession>
<reference evidence="2 3" key="1">
    <citation type="journal article" date="2015" name="Sci. Rep.">
        <title>The power of single molecule real-time sequencing technology in the de novo assembly of a eukaryotic genome.</title>
        <authorList>
            <person name="Sakai H."/>
            <person name="Naito K."/>
            <person name="Ogiso-Tanaka E."/>
            <person name="Takahashi Y."/>
            <person name="Iseki K."/>
            <person name="Muto C."/>
            <person name="Satou K."/>
            <person name="Teruya K."/>
            <person name="Shiroma A."/>
            <person name="Shimoji M."/>
            <person name="Hirano T."/>
            <person name="Itoh T."/>
            <person name="Kaga A."/>
            <person name="Tomooka N."/>
        </authorList>
    </citation>
    <scope>NUCLEOTIDE SEQUENCE [LARGE SCALE GENOMIC DNA]</scope>
    <source>
        <strain evidence="3">cv. Shumari</strain>
    </source>
</reference>
<evidence type="ECO:0000256" key="1">
    <source>
        <dbReference type="SAM" id="MobiDB-lite"/>
    </source>
</evidence>
<feature type="compositionally biased region" description="Polar residues" evidence="1">
    <location>
        <begin position="113"/>
        <end position="122"/>
    </location>
</feature>
<feature type="compositionally biased region" description="Polar residues" evidence="1">
    <location>
        <begin position="36"/>
        <end position="48"/>
    </location>
</feature>
<name>A0A0S3TAR7_PHAAN</name>